<dbReference type="Proteomes" id="UP000239896">
    <property type="component" value="Unassembled WGS sequence"/>
</dbReference>
<comment type="caution">
    <text evidence="1">The sequence shown here is derived from an EMBL/GenBank/DDBJ whole genome shotgun (WGS) entry which is preliminary data.</text>
</comment>
<organism evidence="1 2">
    <name type="scientific">Halomonas ventosae</name>
    <dbReference type="NCBI Taxonomy" id="229007"/>
    <lineage>
        <taxon>Bacteria</taxon>
        <taxon>Pseudomonadati</taxon>
        <taxon>Pseudomonadota</taxon>
        <taxon>Gammaproteobacteria</taxon>
        <taxon>Oceanospirillales</taxon>
        <taxon>Halomonadaceae</taxon>
        <taxon>Halomonas</taxon>
    </lineage>
</organism>
<dbReference type="SUPFAM" id="SSF56300">
    <property type="entry name" value="Metallo-dependent phosphatases"/>
    <property type="match status" value="1"/>
</dbReference>
<dbReference type="EMBL" id="PVTM01000019">
    <property type="protein sequence ID" value="PRY67819.1"/>
    <property type="molecule type" value="Genomic_DNA"/>
</dbReference>
<gene>
    <name evidence="1" type="ORF">BCL64_11945</name>
</gene>
<evidence type="ECO:0000313" key="1">
    <source>
        <dbReference type="EMBL" id="PRY67819.1"/>
    </source>
</evidence>
<sequence>MPDVTLEGPIGVIADTHGLLRPEALAMLEGCGLILHLGDVGSKDADAALLERHALIRRRPARMQ</sequence>
<keyword evidence="2" id="KW-1185">Reference proteome</keyword>
<reference evidence="1 2" key="1">
    <citation type="submission" date="2018-03" db="EMBL/GenBank/DDBJ databases">
        <title>Comparative analysis of microorganisms from saline springs in Andes Mountain Range, Colombia.</title>
        <authorList>
            <person name="Rubin E."/>
        </authorList>
    </citation>
    <scope>NUCLEOTIDE SEQUENCE [LARGE SCALE GENOMIC DNA]</scope>
    <source>
        <strain evidence="1 2">USBA 854</strain>
    </source>
</reference>
<accession>A0A2T0VCA9</accession>
<protein>
    <recommendedName>
        <fullName evidence="3">Calcineurin-like phosphoesterase family protein</fullName>
    </recommendedName>
</protein>
<proteinExistence type="predicted"/>
<evidence type="ECO:0008006" key="3">
    <source>
        <dbReference type="Google" id="ProtNLM"/>
    </source>
</evidence>
<evidence type="ECO:0000313" key="2">
    <source>
        <dbReference type="Proteomes" id="UP000239896"/>
    </source>
</evidence>
<name>A0A2T0VCA9_9GAMM</name>
<dbReference type="RefSeq" id="WP_308700971.1">
    <property type="nucleotide sequence ID" value="NZ_PVTM01000019.1"/>
</dbReference>
<dbReference type="InterPro" id="IPR029052">
    <property type="entry name" value="Metallo-depent_PP-like"/>
</dbReference>
<dbReference type="AlphaFoldDB" id="A0A2T0VCA9"/>